<dbReference type="Pfam" id="PF08282">
    <property type="entry name" value="Hydrolase_3"/>
    <property type="match status" value="1"/>
</dbReference>
<dbReference type="PANTHER" id="PTHR10000">
    <property type="entry name" value="PHOSPHOSERINE PHOSPHATASE"/>
    <property type="match status" value="1"/>
</dbReference>
<dbReference type="InterPro" id="IPR021130">
    <property type="entry name" value="PRib-ATP_PPHydrolase-like"/>
</dbReference>
<dbReference type="SFLD" id="SFLDS00003">
    <property type="entry name" value="Haloacid_Dehalogenase"/>
    <property type="match status" value="1"/>
</dbReference>
<dbReference type="Pfam" id="PF01503">
    <property type="entry name" value="PRA-PH"/>
    <property type="match status" value="1"/>
</dbReference>
<dbReference type="GO" id="GO:0000287">
    <property type="term" value="F:magnesium ion binding"/>
    <property type="evidence" value="ECO:0007669"/>
    <property type="project" value="TreeGrafter"/>
</dbReference>
<dbReference type="CDD" id="cd11545">
    <property type="entry name" value="NTP-PPase_YP_001813558"/>
    <property type="match status" value="1"/>
</dbReference>
<dbReference type="AlphaFoldDB" id="A0A1T4M5L4"/>
<dbReference type="GO" id="GO:0016791">
    <property type="term" value="F:phosphatase activity"/>
    <property type="evidence" value="ECO:0007669"/>
    <property type="project" value="TreeGrafter"/>
</dbReference>
<sequence length="479" mass="54402">MIKIVFFDIDGTLLNKQSRLEKSTEIALAKAKEKGILCGIATGRGPSTIGHLLEEYALDFAACYNGQYIYTRSGEVILSKPLDKKTLHSLAEFADEHSREITFGAADKIVGSSLLRVGNTSFVRMISPFLPRKLSGTLKTGYQNVVRKHKKANYQENPVLREPIYQVVMVSPEKEQARIEAYFPTCTITRSNPYSIDIIPRGSSKFKGIEAVCEYYGISLDETMAFGDSWNDIEMIQGVAYGVAMGNAVKELKEVADFVTTSNDRDGIARAFQQFCLIEDEEEINEVMQELCIEDISSEMKYLTQKMPKSKDEKFNKVREFHQTFDKEVLQKPKAYDPQQASFRSGFKVEEIVEFLYATSNNDQVLFEELVENLKSDVEKAKEKVLAKNEPTEDVLTDQADALIDLLYFTYGSFVLMGVDPDKLFSIVHEANMGKIWADGEAHYDPITHKILKPENWEERFAPEKKIKEELARQRENSV</sequence>
<keyword evidence="2" id="KW-1185">Reference proteome</keyword>
<evidence type="ECO:0000313" key="2">
    <source>
        <dbReference type="Proteomes" id="UP000190328"/>
    </source>
</evidence>
<dbReference type="Gene3D" id="3.30.1240.10">
    <property type="match status" value="1"/>
</dbReference>
<dbReference type="PROSITE" id="PS01228">
    <property type="entry name" value="COF_1"/>
    <property type="match status" value="1"/>
</dbReference>
<gene>
    <name evidence="1" type="ORF">SAMN02745116_00953</name>
</gene>
<dbReference type="SFLD" id="SFLDG01140">
    <property type="entry name" value="C2.B:_Phosphomannomutase_and_P"/>
    <property type="match status" value="1"/>
</dbReference>
<dbReference type="PROSITE" id="PS01229">
    <property type="entry name" value="COF_2"/>
    <property type="match status" value="1"/>
</dbReference>
<name>A0A1T4M5L4_9ENTE</name>
<dbReference type="InterPro" id="IPR023214">
    <property type="entry name" value="HAD_sf"/>
</dbReference>
<accession>A0A1T4M5L4</accession>
<evidence type="ECO:0000313" key="1">
    <source>
        <dbReference type="EMBL" id="SJZ62310.1"/>
    </source>
</evidence>
<dbReference type="Gene3D" id="3.40.50.1000">
    <property type="entry name" value="HAD superfamily/HAD-like"/>
    <property type="match status" value="1"/>
</dbReference>
<dbReference type="EMBL" id="FUXI01000008">
    <property type="protein sequence ID" value="SJZ62310.1"/>
    <property type="molecule type" value="Genomic_DNA"/>
</dbReference>
<evidence type="ECO:0008006" key="3">
    <source>
        <dbReference type="Google" id="ProtNLM"/>
    </source>
</evidence>
<protein>
    <recommendedName>
        <fullName evidence="3">Cof subfamily of IIB subfamily of haloacid dehalogenase superfamily/HAD-superfamily hydrolase, subfamily IIB</fullName>
    </recommendedName>
</protein>
<dbReference type="Proteomes" id="UP000190328">
    <property type="component" value="Unassembled WGS sequence"/>
</dbReference>
<dbReference type="SFLD" id="SFLDG01144">
    <property type="entry name" value="C2.B.4:_PGP_Like"/>
    <property type="match status" value="1"/>
</dbReference>
<dbReference type="InterPro" id="IPR000150">
    <property type="entry name" value="Cof"/>
</dbReference>
<proteinExistence type="predicted"/>
<organism evidence="1 2">
    <name type="scientific">Pilibacter termitis</name>
    <dbReference type="NCBI Taxonomy" id="263852"/>
    <lineage>
        <taxon>Bacteria</taxon>
        <taxon>Bacillati</taxon>
        <taxon>Bacillota</taxon>
        <taxon>Bacilli</taxon>
        <taxon>Lactobacillales</taxon>
        <taxon>Enterococcaceae</taxon>
        <taxon>Pilibacter</taxon>
    </lineage>
</organism>
<dbReference type="NCBIfam" id="TIGR01484">
    <property type="entry name" value="HAD-SF-IIB"/>
    <property type="match status" value="1"/>
</dbReference>
<dbReference type="InterPro" id="IPR036412">
    <property type="entry name" value="HAD-like_sf"/>
</dbReference>
<dbReference type="Gene3D" id="1.10.3420.10">
    <property type="entry name" value="putative ntp pyrophosphohydrolase like domain"/>
    <property type="match status" value="1"/>
</dbReference>
<dbReference type="InterPro" id="IPR006379">
    <property type="entry name" value="HAD-SF_hydro_IIB"/>
</dbReference>
<dbReference type="PANTHER" id="PTHR10000:SF25">
    <property type="entry name" value="PHOSPHATASE YKRA-RELATED"/>
    <property type="match status" value="1"/>
</dbReference>
<dbReference type="STRING" id="263852.SAMN02745116_00953"/>
<reference evidence="1 2" key="1">
    <citation type="submission" date="2017-02" db="EMBL/GenBank/DDBJ databases">
        <authorList>
            <person name="Peterson S.W."/>
        </authorList>
    </citation>
    <scope>NUCLEOTIDE SEQUENCE [LARGE SCALE GENOMIC DNA]</scope>
    <source>
        <strain evidence="1 2">ATCC BAA-1030</strain>
    </source>
</reference>
<dbReference type="SUPFAM" id="SSF56784">
    <property type="entry name" value="HAD-like"/>
    <property type="match status" value="1"/>
</dbReference>
<dbReference type="NCBIfam" id="TIGR00099">
    <property type="entry name" value="Cof-subfamily"/>
    <property type="match status" value="1"/>
</dbReference>
<dbReference type="InterPro" id="IPR023292">
    <property type="entry name" value="NTP_PyroPHydrolase-like_dom_sf"/>
</dbReference>
<dbReference type="GO" id="GO:0005829">
    <property type="term" value="C:cytosol"/>
    <property type="evidence" value="ECO:0007669"/>
    <property type="project" value="TreeGrafter"/>
</dbReference>